<evidence type="ECO:0000313" key="4">
    <source>
        <dbReference type="Proteomes" id="UP000697710"/>
    </source>
</evidence>
<accession>A0A956LXT9</accession>
<dbReference type="GO" id="GO:0003700">
    <property type="term" value="F:DNA-binding transcription factor activity"/>
    <property type="evidence" value="ECO:0007669"/>
    <property type="project" value="InterPro"/>
</dbReference>
<comment type="caution">
    <text evidence="3">The sequence shown here is derived from an EMBL/GenBank/DDBJ whole genome shotgun (WGS) entry which is preliminary data.</text>
</comment>
<dbReference type="InterPro" id="IPR036388">
    <property type="entry name" value="WH-like_DNA-bd_sf"/>
</dbReference>
<feature type="domain" description="HTH arsR-type" evidence="2">
    <location>
        <begin position="15"/>
        <end position="59"/>
    </location>
</feature>
<reference evidence="3" key="2">
    <citation type="journal article" date="2021" name="Microbiome">
        <title>Successional dynamics and alternative stable states in a saline activated sludge microbial community over 9 years.</title>
        <authorList>
            <person name="Wang Y."/>
            <person name="Ye J."/>
            <person name="Ju F."/>
            <person name="Liu L."/>
            <person name="Boyd J.A."/>
            <person name="Deng Y."/>
            <person name="Parks D.H."/>
            <person name="Jiang X."/>
            <person name="Yin X."/>
            <person name="Woodcroft B.J."/>
            <person name="Tyson G.W."/>
            <person name="Hugenholtz P."/>
            <person name="Polz M.F."/>
            <person name="Zhang T."/>
        </authorList>
    </citation>
    <scope>NUCLEOTIDE SEQUENCE</scope>
    <source>
        <strain evidence="3">HKST-UBA01</strain>
    </source>
</reference>
<dbReference type="InterPro" id="IPR001845">
    <property type="entry name" value="HTH_ArsR_DNA-bd_dom"/>
</dbReference>
<evidence type="ECO:0000256" key="1">
    <source>
        <dbReference type="SAM" id="MobiDB-lite"/>
    </source>
</evidence>
<dbReference type="InterPro" id="IPR036390">
    <property type="entry name" value="WH_DNA-bd_sf"/>
</dbReference>
<evidence type="ECO:0000313" key="3">
    <source>
        <dbReference type="EMBL" id="MCA9727328.1"/>
    </source>
</evidence>
<feature type="region of interest" description="Disordered" evidence="1">
    <location>
        <begin position="63"/>
        <end position="82"/>
    </location>
</feature>
<proteinExistence type="predicted"/>
<organism evidence="3 4">
    <name type="scientific">Eiseniibacteriota bacterium</name>
    <dbReference type="NCBI Taxonomy" id="2212470"/>
    <lineage>
        <taxon>Bacteria</taxon>
        <taxon>Candidatus Eiseniibacteriota</taxon>
    </lineage>
</organism>
<dbReference type="Proteomes" id="UP000697710">
    <property type="component" value="Unassembled WGS sequence"/>
</dbReference>
<dbReference type="EMBL" id="JAGQHR010000146">
    <property type="protein sequence ID" value="MCA9727328.1"/>
    <property type="molecule type" value="Genomic_DNA"/>
</dbReference>
<name>A0A956LXT9_UNCEI</name>
<sequence>MVERDPLASERASNTKRRILELLKSSGEATAPMLAASLEISDVAVRQHLQDLKSKGLVEEQVDGACDSDPDGARSRGRPPTRWRTTALTTGLFPDRHGDLAVSLLDAMRRSLGEEAVKRMLEARAERQRETYHTLLGRERSLHARLRTLARQRTEEGYLAEVRAEADGTFLLIEHHCPICTAATVCQGLCHQELAVFRSVLGPAEVERESHLLSGGDRCVYRVRPAESAPKK</sequence>
<dbReference type="CDD" id="cd00090">
    <property type="entry name" value="HTH_ARSR"/>
    <property type="match status" value="1"/>
</dbReference>
<reference evidence="3" key="1">
    <citation type="submission" date="2020-04" db="EMBL/GenBank/DDBJ databases">
        <authorList>
            <person name="Zhang T."/>
        </authorList>
    </citation>
    <scope>NUCLEOTIDE SEQUENCE</scope>
    <source>
        <strain evidence="3">HKST-UBA01</strain>
    </source>
</reference>
<dbReference type="InterPro" id="IPR050313">
    <property type="entry name" value="Carb_Metab_HTH_regulators"/>
</dbReference>
<dbReference type="Gene3D" id="1.10.10.10">
    <property type="entry name" value="Winged helix-like DNA-binding domain superfamily/Winged helix DNA-binding domain"/>
    <property type="match status" value="1"/>
</dbReference>
<dbReference type="Pfam" id="PF01022">
    <property type="entry name" value="HTH_5"/>
    <property type="match status" value="1"/>
</dbReference>
<dbReference type="SUPFAM" id="SSF46785">
    <property type="entry name" value="Winged helix' DNA-binding domain"/>
    <property type="match status" value="1"/>
</dbReference>
<dbReference type="InterPro" id="IPR011991">
    <property type="entry name" value="ArsR-like_HTH"/>
</dbReference>
<dbReference type="PANTHER" id="PTHR30363">
    <property type="entry name" value="HTH-TYPE TRANSCRIPTIONAL REGULATOR SRLR-RELATED"/>
    <property type="match status" value="1"/>
</dbReference>
<gene>
    <name evidence="3" type="ORF">KC729_06565</name>
</gene>
<dbReference type="PANTHER" id="PTHR30363:SF28">
    <property type="entry name" value="TRANSCRIPTIONAL REGULATORY PROTEIN-RELATED"/>
    <property type="match status" value="1"/>
</dbReference>
<protein>
    <submittedName>
        <fullName evidence="3">Transcriptional regulator</fullName>
    </submittedName>
</protein>
<evidence type="ECO:0000259" key="2">
    <source>
        <dbReference type="Pfam" id="PF01022"/>
    </source>
</evidence>
<dbReference type="AlphaFoldDB" id="A0A956LXT9"/>